<protein>
    <recommendedName>
        <fullName evidence="4">Transcription antitermination protein</fullName>
    </recommendedName>
</protein>
<proteinExistence type="predicted"/>
<feature type="region of interest" description="Disordered" evidence="1">
    <location>
        <begin position="79"/>
        <end position="99"/>
    </location>
</feature>
<evidence type="ECO:0008006" key="4">
    <source>
        <dbReference type="Google" id="ProtNLM"/>
    </source>
</evidence>
<evidence type="ECO:0000313" key="3">
    <source>
        <dbReference type="Proteomes" id="UP000184357"/>
    </source>
</evidence>
<dbReference type="STRING" id="43928.SAMN05443636_2560"/>
<reference evidence="2 3" key="1">
    <citation type="submission" date="2016-11" db="EMBL/GenBank/DDBJ databases">
        <authorList>
            <person name="Jaros S."/>
            <person name="Januszkiewicz K."/>
            <person name="Wedrychowicz H."/>
        </authorList>
    </citation>
    <scope>NUCLEOTIDE SEQUENCE [LARGE SCALE GENOMIC DNA]</scope>
    <source>
        <strain evidence="2 3">DSM 9297</strain>
    </source>
</reference>
<evidence type="ECO:0000256" key="1">
    <source>
        <dbReference type="SAM" id="MobiDB-lite"/>
    </source>
</evidence>
<dbReference type="RefSeq" id="WP_073310185.1">
    <property type="nucleotide sequence ID" value="NZ_FQWV01000007.1"/>
</dbReference>
<dbReference type="OrthoDB" id="188002at2157"/>
<organism evidence="2 3">
    <name type="scientific">Halobaculum gomorrense</name>
    <dbReference type="NCBI Taxonomy" id="43928"/>
    <lineage>
        <taxon>Archaea</taxon>
        <taxon>Methanobacteriati</taxon>
        <taxon>Methanobacteriota</taxon>
        <taxon>Stenosarchaea group</taxon>
        <taxon>Halobacteria</taxon>
        <taxon>Halobacteriales</taxon>
        <taxon>Haloferacaceae</taxon>
        <taxon>Halobaculum</taxon>
    </lineage>
</organism>
<accession>A0A1M5SXA7</accession>
<sequence>MDADAFSSEFRDDNETPLSRLGSSKSLYALAGGEMDAGPVRTAVAAEFALAARTFEAWSADEANGDAAALFGGVAEDAREHRDTADPEFDAETDDPHEYPEYDALDGLTGTVERVGGLYGRLVVAHTRAEQTVGFFVGDADPTSARDFRGVRDDLDERLDDALDALAEVCDDGDDWDAARDAADAVVDAAYDDYVATLESMGVKPKNVC</sequence>
<dbReference type="AlphaFoldDB" id="A0A1M5SXA7"/>
<evidence type="ECO:0000313" key="2">
    <source>
        <dbReference type="EMBL" id="SHH43095.1"/>
    </source>
</evidence>
<name>A0A1M5SXA7_9EURY</name>
<feature type="region of interest" description="Disordered" evidence="1">
    <location>
        <begin position="1"/>
        <end position="23"/>
    </location>
</feature>
<dbReference type="Proteomes" id="UP000184357">
    <property type="component" value="Unassembled WGS sequence"/>
</dbReference>
<dbReference type="EMBL" id="FQWV01000007">
    <property type="protein sequence ID" value="SHH43095.1"/>
    <property type="molecule type" value="Genomic_DNA"/>
</dbReference>
<keyword evidence="3" id="KW-1185">Reference proteome</keyword>
<gene>
    <name evidence="2" type="ORF">SAMN05443636_2560</name>
</gene>